<comment type="similarity">
    <text evidence="1">Belongs to the 'GDSL' lipolytic enzyme family.</text>
</comment>
<accession>A0A9Q0FA39</accession>
<dbReference type="EMBL" id="JAKUCV010006613">
    <property type="protein sequence ID" value="KAJ4826611.1"/>
    <property type="molecule type" value="Genomic_DNA"/>
</dbReference>
<dbReference type="PANTHER" id="PTHR45642:SF30">
    <property type="entry name" value="SGNH HYDROLASE-TYPE ESTERASE DOMAIN-CONTAINING PROTEIN"/>
    <property type="match status" value="1"/>
</dbReference>
<dbReference type="PANTHER" id="PTHR45642">
    <property type="entry name" value="GDSL ESTERASE/LIPASE EXL3"/>
    <property type="match status" value="1"/>
</dbReference>
<reference evidence="3" key="1">
    <citation type="submission" date="2022-02" db="EMBL/GenBank/DDBJ databases">
        <authorList>
            <person name="Henning P.M."/>
            <person name="McCubbin A.G."/>
            <person name="Shore J.S."/>
        </authorList>
    </citation>
    <scope>NUCLEOTIDE SEQUENCE</scope>
    <source>
        <strain evidence="3">F60SS</strain>
        <tissue evidence="3">Leaves</tissue>
    </source>
</reference>
<gene>
    <name evidence="3" type="ORF">Tsubulata_038513</name>
</gene>
<evidence type="ECO:0000313" key="4">
    <source>
        <dbReference type="Proteomes" id="UP001141552"/>
    </source>
</evidence>
<comment type="caution">
    <text evidence="3">The sequence shown here is derived from an EMBL/GenBank/DDBJ whole genome shotgun (WGS) entry which is preliminary data.</text>
</comment>
<dbReference type="OrthoDB" id="1600564at2759"/>
<dbReference type="InterPro" id="IPR050592">
    <property type="entry name" value="GDSL_lipolytic_enzyme"/>
</dbReference>
<dbReference type="InterPro" id="IPR001087">
    <property type="entry name" value="GDSL"/>
</dbReference>
<keyword evidence="2" id="KW-0732">Signal</keyword>
<protein>
    <recommendedName>
        <fullName evidence="5">SGNH hydrolase-type esterase domain-containing protein</fullName>
    </recommendedName>
</protein>
<evidence type="ECO:0008006" key="5">
    <source>
        <dbReference type="Google" id="ProtNLM"/>
    </source>
</evidence>
<keyword evidence="4" id="KW-1185">Reference proteome</keyword>
<evidence type="ECO:0000313" key="3">
    <source>
        <dbReference type="EMBL" id="KAJ4826611.1"/>
    </source>
</evidence>
<proteinExistence type="inferred from homology"/>
<dbReference type="Gene3D" id="3.40.50.1110">
    <property type="entry name" value="SGNH hydrolase"/>
    <property type="match status" value="2"/>
</dbReference>
<dbReference type="SUPFAM" id="SSF52266">
    <property type="entry name" value="SGNH hydrolase"/>
    <property type="match status" value="1"/>
</dbReference>
<dbReference type="InterPro" id="IPR036514">
    <property type="entry name" value="SGNH_hydro_sf"/>
</dbReference>
<sequence>MAIAALIIVNLCIIATRAAPLTKLPTNILVFGDSTVDTGNNNYAKTLIKGNYHPYGHDFPNHTPTGRFSNGKLIPDFVASTLDIKDAVPPFLDPSLSDDDIKTGVCFASAGAGYDDLTNAALGVVPLSKQLKLLESYISRLKGIVGEEEACRIIGDSLILVSAGTNDFIVNYYDLPTRKLQFTISEYQDFLLNHVQNFVKELYKLGGRSMVIAGIPPIGCIPIQRTFNLKSPHDPSCLEDQNADSQCYNEKLERLLHKLKESLPNSRIAYANDLWKHIEGVAESESKETKKMAALITLLQALVAITITICGTTWATSPPKFPTILAFGDSTLDTGNNNYVKTLVKADSYPYGLEFPNHFPTGRFSDGKLVTDFGASLLGIKETVPPFLDPKLSDSDIRTGVCFASAGSGYDDLTNAELGVIPVSKQVGMFKNYISRLRGIVGEEEANRTIGDSLILISSGSNDFIVYYDVVVSPRRKQFNITDFQDFVQNLFQNFVKNADSKSYNEKLVTLLPKLEESLPGSRITYVNFYDPALDLDSLKPAEYLFFDSIHPTQAAYKPIADVIVKDILAGFSTK</sequence>
<dbReference type="CDD" id="cd01837">
    <property type="entry name" value="SGNH_plant_lipase_like"/>
    <property type="match status" value="1"/>
</dbReference>
<dbReference type="InterPro" id="IPR035669">
    <property type="entry name" value="SGNH_plant_lipase-like"/>
</dbReference>
<feature type="chain" id="PRO_5040235189" description="SGNH hydrolase-type esterase domain-containing protein" evidence="2">
    <location>
        <begin position="19"/>
        <end position="575"/>
    </location>
</feature>
<dbReference type="Proteomes" id="UP001141552">
    <property type="component" value="Unassembled WGS sequence"/>
</dbReference>
<feature type="signal peptide" evidence="2">
    <location>
        <begin position="1"/>
        <end position="18"/>
    </location>
</feature>
<evidence type="ECO:0000256" key="1">
    <source>
        <dbReference type="ARBA" id="ARBA00008668"/>
    </source>
</evidence>
<organism evidence="3 4">
    <name type="scientific">Turnera subulata</name>
    <dbReference type="NCBI Taxonomy" id="218843"/>
    <lineage>
        <taxon>Eukaryota</taxon>
        <taxon>Viridiplantae</taxon>
        <taxon>Streptophyta</taxon>
        <taxon>Embryophyta</taxon>
        <taxon>Tracheophyta</taxon>
        <taxon>Spermatophyta</taxon>
        <taxon>Magnoliopsida</taxon>
        <taxon>eudicotyledons</taxon>
        <taxon>Gunneridae</taxon>
        <taxon>Pentapetalae</taxon>
        <taxon>rosids</taxon>
        <taxon>fabids</taxon>
        <taxon>Malpighiales</taxon>
        <taxon>Passifloraceae</taxon>
        <taxon>Turnera</taxon>
    </lineage>
</organism>
<dbReference type="GO" id="GO:0016788">
    <property type="term" value="F:hydrolase activity, acting on ester bonds"/>
    <property type="evidence" value="ECO:0007669"/>
    <property type="project" value="InterPro"/>
</dbReference>
<evidence type="ECO:0000256" key="2">
    <source>
        <dbReference type="SAM" id="SignalP"/>
    </source>
</evidence>
<dbReference type="Pfam" id="PF00657">
    <property type="entry name" value="Lipase_GDSL"/>
    <property type="match status" value="2"/>
</dbReference>
<dbReference type="FunFam" id="3.40.50.1110:FF:000003">
    <property type="entry name" value="GDSL esterase/lipase APG"/>
    <property type="match status" value="2"/>
</dbReference>
<dbReference type="AlphaFoldDB" id="A0A9Q0FA39"/>
<name>A0A9Q0FA39_9ROSI</name>
<reference evidence="3" key="2">
    <citation type="journal article" date="2023" name="Plants (Basel)">
        <title>Annotation of the Turnera subulata (Passifloraceae) Draft Genome Reveals the S-Locus Evolved after the Divergence of Turneroideae from Passifloroideae in a Stepwise Manner.</title>
        <authorList>
            <person name="Henning P.M."/>
            <person name="Roalson E.H."/>
            <person name="Mir W."/>
            <person name="McCubbin A.G."/>
            <person name="Shore J.S."/>
        </authorList>
    </citation>
    <scope>NUCLEOTIDE SEQUENCE</scope>
    <source>
        <strain evidence="3">F60SS</strain>
    </source>
</reference>